<proteinExistence type="predicted"/>
<reference evidence="1" key="1">
    <citation type="submission" date="2022-02" db="EMBL/GenBank/DDBJ databases">
        <title>Plant Genome Project.</title>
        <authorList>
            <person name="Zhang R.-G."/>
        </authorList>
    </citation>
    <scope>NUCLEOTIDE SEQUENCE</scope>
    <source>
        <strain evidence="1">AT1</strain>
    </source>
</reference>
<protein>
    <submittedName>
        <fullName evidence="1">Uncharacterized protein</fullName>
    </submittedName>
</protein>
<comment type="caution">
    <text evidence="1">The sequence shown here is derived from an EMBL/GenBank/DDBJ whole genome shotgun (WGS) entry which is preliminary data.</text>
</comment>
<gene>
    <name evidence="1" type="ORF">RHMOL_Rhmol13G0009900</name>
</gene>
<evidence type="ECO:0000313" key="2">
    <source>
        <dbReference type="Proteomes" id="UP001062846"/>
    </source>
</evidence>
<evidence type="ECO:0000313" key="1">
    <source>
        <dbReference type="EMBL" id="KAI8522616.1"/>
    </source>
</evidence>
<dbReference type="Proteomes" id="UP001062846">
    <property type="component" value="Chromosome 13"/>
</dbReference>
<name>A0ACC0L287_RHOML</name>
<accession>A0ACC0L287</accession>
<keyword evidence="2" id="KW-1185">Reference proteome</keyword>
<sequence>MLSSKAVAAKILTNGPIMRVLFKMLQQYKASALHVQLASLIGSSIQHSTSINKDLENSGLLGSLIDGLRDKQEKSFRSADFIGVGTFTEVEDDVTQLYASRTIENICSQGATWASHLASQDVIGNLCYIFLDGKQENMKLTAGSCLAYLVRFNLPSIQHVMERLPSRDTPAALVKGNLREQQICLNLLNMAMLGTHMIANIGRHLPSLGEGKNLVPCLMSLIEQGSEVLGERHLFLWLSFVRIARQDGPISFAMHGYSRQWIGWCRRRTSICTSV</sequence>
<dbReference type="EMBL" id="CM046400">
    <property type="protein sequence ID" value="KAI8522616.1"/>
    <property type="molecule type" value="Genomic_DNA"/>
</dbReference>
<organism evidence="1 2">
    <name type="scientific">Rhododendron molle</name>
    <name type="common">Chinese azalea</name>
    <name type="synonym">Azalea mollis</name>
    <dbReference type="NCBI Taxonomy" id="49168"/>
    <lineage>
        <taxon>Eukaryota</taxon>
        <taxon>Viridiplantae</taxon>
        <taxon>Streptophyta</taxon>
        <taxon>Embryophyta</taxon>
        <taxon>Tracheophyta</taxon>
        <taxon>Spermatophyta</taxon>
        <taxon>Magnoliopsida</taxon>
        <taxon>eudicotyledons</taxon>
        <taxon>Gunneridae</taxon>
        <taxon>Pentapetalae</taxon>
        <taxon>asterids</taxon>
        <taxon>Ericales</taxon>
        <taxon>Ericaceae</taxon>
        <taxon>Ericoideae</taxon>
        <taxon>Rhodoreae</taxon>
        <taxon>Rhododendron</taxon>
    </lineage>
</organism>